<dbReference type="EMBL" id="JAAXOP010000004">
    <property type="protein sequence ID" value="NKY50640.1"/>
    <property type="molecule type" value="Genomic_DNA"/>
</dbReference>
<dbReference type="AlphaFoldDB" id="A0A846XXW2"/>
<dbReference type="SUPFAM" id="SSF54909">
    <property type="entry name" value="Dimeric alpha+beta barrel"/>
    <property type="match status" value="1"/>
</dbReference>
<proteinExistence type="predicted"/>
<evidence type="ECO:0000313" key="2">
    <source>
        <dbReference type="Proteomes" id="UP000565711"/>
    </source>
</evidence>
<name>A0A846XXW2_9NOCA</name>
<accession>A0A846XXW2</accession>
<keyword evidence="2" id="KW-1185">Reference proteome</keyword>
<dbReference type="InterPro" id="IPR011008">
    <property type="entry name" value="Dimeric_a/b-barrel"/>
</dbReference>
<gene>
    <name evidence="1" type="ORF">HGA08_10495</name>
</gene>
<organism evidence="1 2">
    <name type="scientific">Nocardia vermiculata</name>
    <dbReference type="NCBI Taxonomy" id="257274"/>
    <lineage>
        <taxon>Bacteria</taxon>
        <taxon>Bacillati</taxon>
        <taxon>Actinomycetota</taxon>
        <taxon>Actinomycetes</taxon>
        <taxon>Mycobacteriales</taxon>
        <taxon>Nocardiaceae</taxon>
        <taxon>Nocardia</taxon>
    </lineage>
</organism>
<reference evidence="1 2" key="1">
    <citation type="submission" date="2020-04" db="EMBL/GenBank/DDBJ databases">
        <title>MicrobeNet Type strains.</title>
        <authorList>
            <person name="Nicholson A.C."/>
        </authorList>
    </citation>
    <scope>NUCLEOTIDE SEQUENCE [LARGE SCALE GENOMIC DNA]</scope>
    <source>
        <strain evidence="1 2">JCM 12354</strain>
    </source>
</reference>
<evidence type="ECO:0008006" key="3">
    <source>
        <dbReference type="Google" id="ProtNLM"/>
    </source>
</evidence>
<dbReference type="GO" id="GO:0016491">
    <property type="term" value="F:oxidoreductase activity"/>
    <property type="evidence" value="ECO:0007669"/>
    <property type="project" value="InterPro"/>
</dbReference>
<dbReference type="Gene3D" id="3.30.70.100">
    <property type="match status" value="1"/>
</dbReference>
<protein>
    <recommendedName>
        <fullName evidence="3">EthD domain-containing protein</fullName>
    </recommendedName>
</protein>
<sequence length="224" mass="24822">MKLVYALWGTNLADSLRSPELRSQLAAMGATALQVNIRDADVADAQMQINTYDQPVAAVVSVWTESDSDPVTEALGAICSRIDGWIVDEREPLVAPAPAEGTRYDALANVALLRIPEGLEREQWLRHWQDVHTTVAIETQSTFGYVQNVVVEAITRGPRVDAVVEELFPMAAMTDWHAFWGSGGDEDELRRRAARMAESTTVFGANRNVDVVPTSRYRYDLTTD</sequence>
<dbReference type="Proteomes" id="UP000565711">
    <property type="component" value="Unassembled WGS sequence"/>
</dbReference>
<evidence type="ECO:0000313" key="1">
    <source>
        <dbReference type="EMBL" id="NKY50640.1"/>
    </source>
</evidence>
<comment type="caution">
    <text evidence="1">The sequence shown here is derived from an EMBL/GenBank/DDBJ whole genome shotgun (WGS) entry which is preliminary data.</text>
</comment>